<keyword evidence="2" id="KW-1185">Reference proteome</keyword>
<dbReference type="Proteomes" id="UP001602119">
    <property type="component" value="Unassembled WGS sequence"/>
</dbReference>
<gene>
    <name evidence="1" type="ORF">ACFY05_32120</name>
</gene>
<evidence type="ECO:0000313" key="1">
    <source>
        <dbReference type="EMBL" id="MFF4777513.1"/>
    </source>
</evidence>
<dbReference type="EMBL" id="JBIAXI010000024">
    <property type="protein sequence ID" value="MFF4777513.1"/>
    <property type="molecule type" value="Genomic_DNA"/>
</dbReference>
<sequence length="371" mass="37558">MAPLNPPSWLQAGTYPARLDRLAAAATLPPLHGVGPLAVRSGVRPSPGNTALQVTQRATPGMVVTVSAGVAFVQAASATGGVYTVSNDAPYDVTITGAHATLGRRDLIIARVYDSEASGSANQWTLEVVTGTPASSPVAPAVPPAAIPLAMVTVNAAASSITNANITDQRAFVAALGGAIPAPASALPANPHPGMAAYDLTNLLPLWHNGTGWVGWRNEGYQTAAGVASILAAYAPSYAADEGGNRTVSAAAAWLDYTAAPSLNVTVPASGKLLISWGFSGWNSNSADSTLRVAPQISGANTVPPSTGYSACVAGPAVANSLTPSQSASRTKLYTGLTAGPTTVKLMGRLSSGTTATHQITDSWLCVQPVW</sequence>
<evidence type="ECO:0008006" key="3">
    <source>
        <dbReference type="Google" id="ProtNLM"/>
    </source>
</evidence>
<accession>A0ABW6VDS9</accession>
<dbReference type="RefSeq" id="WP_387345964.1">
    <property type="nucleotide sequence ID" value="NZ_JBIAXI010000024.1"/>
</dbReference>
<name>A0ABW6VDS9_MICFU</name>
<reference evidence="1 2" key="1">
    <citation type="submission" date="2024-10" db="EMBL/GenBank/DDBJ databases">
        <title>The Natural Products Discovery Center: Release of the First 8490 Sequenced Strains for Exploring Actinobacteria Biosynthetic Diversity.</title>
        <authorList>
            <person name="Kalkreuter E."/>
            <person name="Kautsar S.A."/>
            <person name="Yang D."/>
            <person name="Bader C.D."/>
            <person name="Teijaro C.N."/>
            <person name="Fluegel L."/>
            <person name="Davis C.M."/>
            <person name="Simpson J.R."/>
            <person name="Lauterbach L."/>
            <person name="Steele A.D."/>
            <person name="Gui C."/>
            <person name="Meng S."/>
            <person name="Li G."/>
            <person name="Viehrig K."/>
            <person name="Ye F."/>
            <person name="Su P."/>
            <person name="Kiefer A.F."/>
            <person name="Nichols A."/>
            <person name="Cepeda A.J."/>
            <person name="Yan W."/>
            <person name="Fan B."/>
            <person name="Jiang Y."/>
            <person name="Adhikari A."/>
            <person name="Zheng C.-J."/>
            <person name="Schuster L."/>
            <person name="Cowan T.M."/>
            <person name="Smanski M.J."/>
            <person name="Chevrette M.G."/>
            <person name="De Carvalho L.P.S."/>
            <person name="Shen B."/>
        </authorList>
    </citation>
    <scope>NUCLEOTIDE SEQUENCE [LARGE SCALE GENOMIC DNA]</scope>
    <source>
        <strain evidence="1 2">NPDC001281</strain>
    </source>
</reference>
<evidence type="ECO:0000313" key="2">
    <source>
        <dbReference type="Proteomes" id="UP001602119"/>
    </source>
</evidence>
<proteinExistence type="predicted"/>
<comment type="caution">
    <text evidence="1">The sequence shown here is derived from an EMBL/GenBank/DDBJ whole genome shotgun (WGS) entry which is preliminary data.</text>
</comment>
<organism evidence="1 2">
    <name type="scientific">Microtetraspora fusca</name>
    <dbReference type="NCBI Taxonomy" id="1997"/>
    <lineage>
        <taxon>Bacteria</taxon>
        <taxon>Bacillati</taxon>
        <taxon>Actinomycetota</taxon>
        <taxon>Actinomycetes</taxon>
        <taxon>Streptosporangiales</taxon>
        <taxon>Streptosporangiaceae</taxon>
        <taxon>Microtetraspora</taxon>
    </lineage>
</organism>
<protein>
    <recommendedName>
        <fullName evidence="3">Minor tail protein</fullName>
    </recommendedName>
</protein>